<evidence type="ECO:0000256" key="1">
    <source>
        <dbReference type="SAM" id="Phobius"/>
    </source>
</evidence>
<feature type="transmembrane region" description="Helical" evidence="1">
    <location>
        <begin position="96"/>
        <end position="115"/>
    </location>
</feature>
<comment type="caution">
    <text evidence="2">The sequence shown here is derived from an EMBL/GenBank/DDBJ whole genome shotgun (WGS) entry which is preliminary data.</text>
</comment>
<organism evidence="2 3">
    <name type="scientific">Kitasatospora kifunensis</name>
    <name type="common">Streptomyces kifunensis</name>
    <dbReference type="NCBI Taxonomy" id="58351"/>
    <lineage>
        <taxon>Bacteria</taxon>
        <taxon>Bacillati</taxon>
        <taxon>Actinomycetota</taxon>
        <taxon>Actinomycetes</taxon>
        <taxon>Kitasatosporales</taxon>
        <taxon>Streptomycetaceae</taxon>
        <taxon>Kitasatospora</taxon>
    </lineage>
</organism>
<dbReference type="RefSeq" id="WP_184938775.1">
    <property type="nucleotide sequence ID" value="NZ_JACHJV010000001.1"/>
</dbReference>
<gene>
    <name evidence="2" type="ORF">FHR34_005045</name>
</gene>
<keyword evidence="1" id="KW-1133">Transmembrane helix</keyword>
<proteinExistence type="predicted"/>
<sequence>MRGIANTPVTPAIHTEDLDHPRSRRALRQIKLLVGGYLATSLVTLLVIALLRHDTAVVNSAVWVRASIVVVSALLTSAFTARAARGSRAAYRRLRIVSAVMVAGVVAVIALPGTFPLWLKLEQGLCGLLLIGVVALANGRQLRSLFAAP</sequence>
<evidence type="ECO:0000313" key="3">
    <source>
        <dbReference type="Proteomes" id="UP000540506"/>
    </source>
</evidence>
<dbReference type="AlphaFoldDB" id="A0A7W7VX01"/>
<name>A0A7W7VX01_KITKI</name>
<protein>
    <submittedName>
        <fullName evidence="2">Uncharacterized protein (DUF983 family)</fullName>
    </submittedName>
</protein>
<reference evidence="2 3" key="1">
    <citation type="submission" date="2020-08" db="EMBL/GenBank/DDBJ databases">
        <title>Sequencing the genomes of 1000 actinobacteria strains.</title>
        <authorList>
            <person name="Klenk H.-P."/>
        </authorList>
    </citation>
    <scope>NUCLEOTIDE SEQUENCE [LARGE SCALE GENOMIC DNA]</scope>
    <source>
        <strain evidence="2 3">DSM 41654</strain>
    </source>
</reference>
<feature type="transmembrane region" description="Helical" evidence="1">
    <location>
        <begin position="63"/>
        <end position="84"/>
    </location>
</feature>
<keyword evidence="3" id="KW-1185">Reference proteome</keyword>
<keyword evidence="1" id="KW-0812">Transmembrane</keyword>
<feature type="transmembrane region" description="Helical" evidence="1">
    <location>
        <begin position="32"/>
        <end position="51"/>
    </location>
</feature>
<dbReference type="EMBL" id="JACHJV010000001">
    <property type="protein sequence ID" value="MBB4926052.1"/>
    <property type="molecule type" value="Genomic_DNA"/>
</dbReference>
<accession>A0A7W7VX01</accession>
<dbReference type="Proteomes" id="UP000540506">
    <property type="component" value="Unassembled WGS sequence"/>
</dbReference>
<keyword evidence="1" id="KW-0472">Membrane</keyword>
<evidence type="ECO:0000313" key="2">
    <source>
        <dbReference type="EMBL" id="MBB4926052.1"/>
    </source>
</evidence>